<feature type="region of interest" description="Disordered" evidence="2">
    <location>
        <begin position="48"/>
        <end position="93"/>
    </location>
</feature>
<evidence type="ECO:0000256" key="3">
    <source>
        <dbReference type="SAM" id="SignalP"/>
    </source>
</evidence>
<feature type="compositionally biased region" description="Low complexity" evidence="2">
    <location>
        <begin position="61"/>
        <end position="72"/>
    </location>
</feature>
<feature type="compositionally biased region" description="Polar residues" evidence="2">
    <location>
        <begin position="928"/>
        <end position="942"/>
    </location>
</feature>
<evidence type="ECO:0000256" key="1">
    <source>
        <dbReference type="SAM" id="Coils"/>
    </source>
</evidence>
<name>A0A8V5FVZ1_MELUD</name>
<feature type="compositionally biased region" description="Low complexity" evidence="2">
    <location>
        <begin position="302"/>
        <end position="371"/>
    </location>
</feature>
<feature type="compositionally biased region" description="Basic and acidic residues" evidence="2">
    <location>
        <begin position="99"/>
        <end position="115"/>
    </location>
</feature>
<keyword evidence="1" id="KW-0175">Coiled coil</keyword>
<dbReference type="InterPro" id="IPR032013">
    <property type="entry name" value="DUF4795"/>
</dbReference>
<dbReference type="PANTHER" id="PTHR47080">
    <property type="entry name" value="CHROMOSOME 16 OPEN READING FRAME 96"/>
    <property type="match status" value="1"/>
</dbReference>
<reference evidence="5" key="3">
    <citation type="submission" date="2025-09" db="UniProtKB">
        <authorList>
            <consortium name="Ensembl"/>
        </authorList>
    </citation>
    <scope>IDENTIFICATION</scope>
</reference>
<keyword evidence="3" id="KW-0732">Signal</keyword>
<protein>
    <recommendedName>
        <fullName evidence="4">DUF4795 domain-containing protein</fullName>
    </recommendedName>
</protein>
<feature type="compositionally biased region" description="Polar residues" evidence="2">
    <location>
        <begin position="276"/>
        <end position="301"/>
    </location>
</feature>
<proteinExistence type="predicted"/>
<feature type="chain" id="PRO_5043916179" description="DUF4795 domain-containing protein" evidence="3">
    <location>
        <begin position="22"/>
        <end position="1172"/>
    </location>
</feature>
<feature type="domain" description="DUF4795" evidence="4">
    <location>
        <begin position="697"/>
        <end position="898"/>
    </location>
</feature>
<dbReference type="AlphaFoldDB" id="A0A8V5FVZ1"/>
<evidence type="ECO:0000313" key="6">
    <source>
        <dbReference type="Proteomes" id="UP000694405"/>
    </source>
</evidence>
<dbReference type="PANTHER" id="PTHR47080:SF2">
    <property type="entry name" value="GLUTAMINE-RICH PROTEIN 2"/>
    <property type="match status" value="1"/>
</dbReference>
<keyword evidence="6" id="KW-1185">Reference proteome</keyword>
<dbReference type="Proteomes" id="UP000694405">
    <property type="component" value="Chromosome 4"/>
</dbReference>
<evidence type="ECO:0000313" key="5">
    <source>
        <dbReference type="Ensembl" id="ENSMUNP00000028953.1"/>
    </source>
</evidence>
<feature type="region of interest" description="Disordered" evidence="2">
    <location>
        <begin position="99"/>
        <end position="118"/>
    </location>
</feature>
<feature type="compositionally biased region" description="Polar residues" evidence="2">
    <location>
        <begin position="372"/>
        <end position="414"/>
    </location>
</feature>
<dbReference type="Pfam" id="PF16043">
    <property type="entry name" value="DUF4795"/>
    <property type="match status" value="1"/>
</dbReference>
<feature type="compositionally biased region" description="Polar residues" evidence="2">
    <location>
        <begin position="984"/>
        <end position="1000"/>
    </location>
</feature>
<dbReference type="Ensembl" id="ENSMUNT00000026794.1">
    <property type="protein sequence ID" value="ENSMUNP00000028953.1"/>
    <property type="gene ID" value="ENSMUNG00000018429.1"/>
</dbReference>
<organism evidence="5 6">
    <name type="scientific">Melopsittacus undulatus</name>
    <name type="common">Budgerigar</name>
    <name type="synonym">Psittacus undulatus</name>
    <dbReference type="NCBI Taxonomy" id="13146"/>
    <lineage>
        <taxon>Eukaryota</taxon>
        <taxon>Metazoa</taxon>
        <taxon>Chordata</taxon>
        <taxon>Craniata</taxon>
        <taxon>Vertebrata</taxon>
        <taxon>Euteleostomi</taxon>
        <taxon>Archelosauria</taxon>
        <taxon>Archosauria</taxon>
        <taxon>Dinosauria</taxon>
        <taxon>Saurischia</taxon>
        <taxon>Theropoda</taxon>
        <taxon>Coelurosauria</taxon>
        <taxon>Aves</taxon>
        <taxon>Neognathae</taxon>
        <taxon>Neoaves</taxon>
        <taxon>Telluraves</taxon>
        <taxon>Australaves</taxon>
        <taxon>Psittaciformes</taxon>
        <taxon>Psittaculidae</taxon>
        <taxon>Melopsittacus</taxon>
    </lineage>
</organism>
<feature type="region of interest" description="Disordered" evidence="2">
    <location>
        <begin position="199"/>
        <end position="414"/>
    </location>
</feature>
<evidence type="ECO:0000256" key="2">
    <source>
        <dbReference type="SAM" id="MobiDB-lite"/>
    </source>
</evidence>
<feature type="region of interest" description="Disordered" evidence="2">
    <location>
        <begin position="905"/>
        <end position="960"/>
    </location>
</feature>
<feature type="region of interest" description="Disordered" evidence="2">
    <location>
        <begin position="972"/>
        <end position="1015"/>
    </location>
</feature>
<gene>
    <name evidence="5" type="primary">LOC117436164</name>
</gene>
<sequence length="1172" mass="127359">MALLSLTQLLDAAIATPSAHTVDFVALRSLLQAIVGQLSLQERSIRGLEQPAEQDRARSPAAGQQEQQAGEQRLAKDPRQDSTSGSGADVAPDVGQLAERVETHESSSSKDKSVDQDLPEEISQLKEAQSHMQGEIRMIQEALGLGNVQDGAGRLPGLCNLRTLADDVEMLKERLSLYPDPEEVNNMVHWDVLEDCLLGSKGERGRDGGRPGGGGGEEGDQSATTKSPTLDVETPRGASSVLGSRESSVGLKDPGTALPVPKQQAGIPSDQRRDVSTTAMMQTVSQAVQTTSLGTQPTEPESTGTQTTSLGTQPTEPTEPESTGTQTTSLGTQPTEPESTGTQTTSLGTQPTEPESTGTQTTSLGTQPTQPESMGTQTTSLGTQPTQPESMGTQTTSLGTEPESTVTQTSTSGERLSAQLDRAGPLAAGALLPTAEGFEIPLGADPRATSQVQELALPSGSGSVYYNAYKCYMETVEALKQIGQLRHLYDALKEQVAQLQAARLEPTELEKLRLLLQEGGQESAANMLGDLQAQVSSLQGLSRELQGLSRELQGLSRELQGEKGKIRKLESALGKLEAARASWQMDLSDRRSLPLGSTAQEVNRDMKDLSEQQQTSKAALDQLVRQTAKEEQEQGQLEEMRVMESMGQKEGVCPMCSSDGGTRFGELVRSYEKLQGLVDSLMSRKKMGKLVRQLPGKSQDQEVLKRIQDAILQMQGEHEEFKSVMRSLWVDSRQQQEKIEGLFQCMERLEKEKADKGDLELGMDEKADKGALESKVSRAQFEASLELLKERTQEVLSRVTGQEQGLHEVQQQLREEMASKLDRLELGPFQQQLDEHWKSSLQQLKEMAPALEAEDAAGIRKQLLVDFQCLSCDRQLSVRVPGSPIPSVPPLPPLVPHVAGKSQPVVKTEQTHRERMASCRYPPVPRQSGGQHTVTHPLQRSLRNPPVQPSTPQALQPASLLPSKDKIELLGQDSCRAGPCPSAPGTTGSLEDGSASSASPLLQGHRPHPPLQPRRTDAVTWQLRRTGGQRLNPGAPAPLQKRMRVGVSPQSCRGVCCEVPEWTGREREVRGWSCHHWQRPGLCRWRKMRSPAPVGKVRPWAQPLPRAPRVPAAHGQRLRPQHGWFLGKPIPAPAAFLTAASPDVGARPCWEVHPALPLRRRQDPGPMELSSG</sequence>
<feature type="signal peptide" evidence="3">
    <location>
        <begin position="1"/>
        <end position="21"/>
    </location>
</feature>
<feature type="coiled-coil region" evidence="1">
    <location>
        <begin position="531"/>
        <end position="640"/>
    </location>
</feature>
<evidence type="ECO:0000259" key="4">
    <source>
        <dbReference type="Pfam" id="PF16043"/>
    </source>
</evidence>
<accession>A0A8V5FVZ1</accession>
<reference evidence="5" key="2">
    <citation type="submission" date="2025-08" db="UniProtKB">
        <authorList>
            <consortium name="Ensembl"/>
        </authorList>
    </citation>
    <scope>IDENTIFICATION</scope>
</reference>
<reference evidence="5" key="1">
    <citation type="submission" date="2020-03" db="EMBL/GenBank/DDBJ databases">
        <title>Melopsittacus undulatus (budgerigar) genome, bMelUnd1, maternal haplotype with Z.</title>
        <authorList>
            <person name="Gedman G."/>
            <person name="Mountcastle J."/>
            <person name="Haase B."/>
            <person name="Formenti G."/>
            <person name="Wright T."/>
            <person name="Apodaca J."/>
            <person name="Pelan S."/>
            <person name="Chow W."/>
            <person name="Rhie A."/>
            <person name="Howe K."/>
            <person name="Fedrigo O."/>
            <person name="Jarvis E.D."/>
        </authorList>
    </citation>
    <scope>NUCLEOTIDE SEQUENCE [LARGE SCALE GENOMIC DNA]</scope>
</reference>